<keyword evidence="1" id="KW-0812">Transmembrane</keyword>
<evidence type="ECO:0000256" key="1">
    <source>
        <dbReference type="SAM" id="Phobius"/>
    </source>
</evidence>
<comment type="caution">
    <text evidence="2">The sequence shown here is derived from an EMBL/GenBank/DDBJ whole genome shotgun (WGS) entry which is preliminary data.</text>
</comment>
<accession>A0A1R3IYZ8</accession>
<reference evidence="3" key="1">
    <citation type="submission" date="2013-09" db="EMBL/GenBank/DDBJ databases">
        <title>Corchorus olitorius genome sequencing.</title>
        <authorList>
            <person name="Alam M."/>
            <person name="Haque M.S."/>
            <person name="Islam M.S."/>
            <person name="Emdad E.M."/>
            <person name="Islam M.M."/>
            <person name="Ahmed B."/>
            <person name="Halim A."/>
            <person name="Hossen Q.M.M."/>
            <person name="Hossain M.Z."/>
            <person name="Ahmed R."/>
            <person name="Khan M.M."/>
            <person name="Islam R."/>
            <person name="Rashid M.M."/>
            <person name="Khan S.A."/>
            <person name="Rahman M.S."/>
            <person name="Alam M."/>
            <person name="Yahiya A.S."/>
            <person name="Khan M.S."/>
            <person name="Azam M.S."/>
            <person name="Haque T."/>
            <person name="Lashkar M.Z.H."/>
            <person name="Akhand A.I."/>
            <person name="Morshed G."/>
            <person name="Roy S."/>
            <person name="Uddin K.S."/>
            <person name="Rabeya T."/>
            <person name="Hossain A.S."/>
            <person name="Chowdhury A."/>
            <person name="Snigdha A.R."/>
            <person name="Mortoza M.S."/>
            <person name="Matin S.A."/>
            <person name="Hoque S.M.E."/>
            <person name="Islam M.K."/>
            <person name="Roy D.K."/>
            <person name="Haider R."/>
            <person name="Moosa M.M."/>
            <person name="Elias S.M."/>
            <person name="Hasan A.M."/>
            <person name="Jahan S."/>
            <person name="Shafiuddin M."/>
            <person name="Mahmood N."/>
            <person name="Shommy N.S."/>
        </authorList>
    </citation>
    <scope>NUCLEOTIDE SEQUENCE [LARGE SCALE GENOMIC DNA]</scope>
    <source>
        <strain evidence="3">cv. O-4</strain>
    </source>
</reference>
<keyword evidence="3" id="KW-1185">Reference proteome</keyword>
<gene>
    <name evidence="2" type="ORF">COLO4_20553</name>
</gene>
<evidence type="ECO:0000313" key="3">
    <source>
        <dbReference type="Proteomes" id="UP000187203"/>
    </source>
</evidence>
<dbReference type="AlphaFoldDB" id="A0A1R3IYZ8"/>
<feature type="transmembrane region" description="Helical" evidence="1">
    <location>
        <begin position="12"/>
        <end position="30"/>
    </location>
</feature>
<dbReference type="Proteomes" id="UP000187203">
    <property type="component" value="Unassembled WGS sequence"/>
</dbReference>
<dbReference type="EMBL" id="AWUE01017246">
    <property type="protein sequence ID" value="OMO87819.1"/>
    <property type="molecule type" value="Genomic_DNA"/>
</dbReference>
<keyword evidence="1" id="KW-1133">Transmembrane helix</keyword>
<sequence>MLKSLTWRPNNQYVVGLLLLPAGAGICLTLDRTGILLPWPCNACCMIENWNVVADLLC</sequence>
<evidence type="ECO:0000313" key="2">
    <source>
        <dbReference type="EMBL" id="OMO87819.1"/>
    </source>
</evidence>
<proteinExistence type="predicted"/>
<name>A0A1R3IYZ8_9ROSI</name>
<keyword evidence="1" id="KW-0472">Membrane</keyword>
<organism evidence="2 3">
    <name type="scientific">Corchorus olitorius</name>
    <dbReference type="NCBI Taxonomy" id="93759"/>
    <lineage>
        <taxon>Eukaryota</taxon>
        <taxon>Viridiplantae</taxon>
        <taxon>Streptophyta</taxon>
        <taxon>Embryophyta</taxon>
        <taxon>Tracheophyta</taxon>
        <taxon>Spermatophyta</taxon>
        <taxon>Magnoliopsida</taxon>
        <taxon>eudicotyledons</taxon>
        <taxon>Gunneridae</taxon>
        <taxon>Pentapetalae</taxon>
        <taxon>rosids</taxon>
        <taxon>malvids</taxon>
        <taxon>Malvales</taxon>
        <taxon>Malvaceae</taxon>
        <taxon>Grewioideae</taxon>
        <taxon>Apeibeae</taxon>
        <taxon>Corchorus</taxon>
    </lineage>
</organism>
<protein>
    <submittedName>
        <fullName evidence="2">Uncharacterized protein</fullName>
    </submittedName>
</protein>